<dbReference type="KEGG" id="thao:NI17_008920"/>
<dbReference type="AlphaFoldDB" id="A0AA97M5A2"/>
<feature type="transmembrane region" description="Helical" evidence="7">
    <location>
        <begin position="32"/>
        <end position="52"/>
    </location>
</feature>
<dbReference type="CDD" id="cd06581">
    <property type="entry name" value="TM_PBP1_LivM_like"/>
    <property type="match status" value="1"/>
</dbReference>
<dbReference type="InterPro" id="IPR001851">
    <property type="entry name" value="ABC_transp_permease"/>
</dbReference>
<evidence type="ECO:0000313" key="9">
    <source>
        <dbReference type="Proteomes" id="UP000265719"/>
    </source>
</evidence>
<dbReference type="InterPro" id="IPR043428">
    <property type="entry name" value="LivM-like"/>
</dbReference>
<feature type="transmembrane region" description="Helical" evidence="7">
    <location>
        <begin position="512"/>
        <end position="529"/>
    </location>
</feature>
<feature type="transmembrane region" description="Helical" evidence="7">
    <location>
        <begin position="92"/>
        <end position="113"/>
    </location>
</feature>
<protein>
    <submittedName>
        <fullName evidence="8">ABC transporter permease</fullName>
    </submittedName>
</protein>
<name>A0AA97M5A2_9ACTN</name>
<dbReference type="PANTHER" id="PTHR30482">
    <property type="entry name" value="HIGH-AFFINITY BRANCHED-CHAIN AMINO ACID TRANSPORT SYSTEM PERMEASE"/>
    <property type="match status" value="1"/>
</dbReference>
<reference evidence="8" key="1">
    <citation type="submission" date="2020-10" db="EMBL/GenBank/DDBJ databases">
        <title>De novo genome project of the cellulose decomposer Thermobifida halotolerans type strain.</title>
        <authorList>
            <person name="Nagy I."/>
            <person name="Horvath B."/>
            <person name="Kukolya J."/>
            <person name="Nagy I."/>
            <person name="Orsini M."/>
        </authorList>
    </citation>
    <scope>NUCLEOTIDE SEQUENCE</scope>
    <source>
        <strain evidence="8">DSM 44931</strain>
    </source>
</reference>
<feature type="transmembrane region" description="Helical" evidence="7">
    <location>
        <begin position="460"/>
        <end position="481"/>
    </location>
</feature>
<accession>A0AA97M5A2</accession>
<evidence type="ECO:0000256" key="6">
    <source>
        <dbReference type="SAM" id="MobiDB-lite"/>
    </source>
</evidence>
<dbReference type="PANTHER" id="PTHR30482:SF20">
    <property type="entry name" value="HIGH-AFFINITY BRANCHED-CHAIN AMINO ACID TRANSPORT SYSTEM PERMEASE PROTEIN LIVM"/>
    <property type="match status" value="1"/>
</dbReference>
<keyword evidence="5 7" id="KW-0472">Membrane</keyword>
<proteinExistence type="predicted"/>
<feature type="transmembrane region" description="Helical" evidence="7">
    <location>
        <begin position="367"/>
        <end position="385"/>
    </location>
</feature>
<feature type="transmembrane region" description="Helical" evidence="7">
    <location>
        <begin position="337"/>
        <end position="360"/>
    </location>
</feature>
<gene>
    <name evidence="8" type="ORF">NI17_008920</name>
</gene>
<feature type="transmembrane region" description="Helical" evidence="7">
    <location>
        <begin position="212"/>
        <end position="231"/>
    </location>
</feature>
<feature type="transmembrane region" description="Helical" evidence="7">
    <location>
        <begin position="276"/>
        <end position="293"/>
    </location>
</feature>
<dbReference type="GO" id="GO:0005886">
    <property type="term" value="C:plasma membrane"/>
    <property type="evidence" value="ECO:0007669"/>
    <property type="project" value="UniProtKB-SubCell"/>
</dbReference>
<dbReference type="RefSeq" id="WP_068691724.1">
    <property type="nucleotide sequence ID" value="NZ_CP063196.1"/>
</dbReference>
<feature type="transmembrane region" description="Helical" evidence="7">
    <location>
        <begin position="417"/>
        <end position="440"/>
    </location>
</feature>
<feature type="transmembrane region" description="Helical" evidence="7">
    <location>
        <begin position="141"/>
        <end position="158"/>
    </location>
</feature>
<organism evidence="8 9">
    <name type="scientific">Thermobifida halotolerans</name>
    <dbReference type="NCBI Taxonomy" id="483545"/>
    <lineage>
        <taxon>Bacteria</taxon>
        <taxon>Bacillati</taxon>
        <taxon>Actinomycetota</taxon>
        <taxon>Actinomycetes</taxon>
        <taxon>Streptosporangiales</taxon>
        <taxon>Nocardiopsidaceae</taxon>
        <taxon>Thermobifida</taxon>
    </lineage>
</organism>
<dbReference type="Pfam" id="PF02653">
    <property type="entry name" value="BPD_transp_2"/>
    <property type="match status" value="2"/>
</dbReference>
<feature type="transmembrane region" description="Helical" evidence="7">
    <location>
        <begin position="391"/>
        <end position="410"/>
    </location>
</feature>
<keyword evidence="3 7" id="KW-0812">Transmembrane</keyword>
<feature type="transmembrane region" description="Helical" evidence="7">
    <location>
        <begin position="238"/>
        <end position="256"/>
    </location>
</feature>
<feature type="transmembrane region" description="Helical" evidence="7">
    <location>
        <begin position="314"/>
        <end position="331"/>
    </location>
</feature>
<feature type="transmembrane region" description="Helical" evidence="7">
    <location>
        <begin position="6"/>
        <end position="25"/>
    </location>
</feature>
<evidence type="ECO:0000256" key="7">
    <source>
        <dbReference type="SAM" id="Phobius"/>
    </source>
</evidence>
<feature type="transmembrane region" description="Helical" evidence="7">
    <location>
        <begin position="549"/>
        <end position="569"/>
    </location>
</feature>
<evidence type="ECO:0000256" key="1">
    <source>
        <dbReference type="ARBA" id="ARBA00004651"/>
    </source>
</evidence>
<dbReference type="Proteomes" id="UP000265719">
    <property type="component" value="Chromosome"/>
</dbReference>
<evidence type="ECO:0000256" key="4">
    <source>
        <dbReference type="ARBA" id="ARBA00022989"/>
    </source>
</evidence>
<comment type="subcellular location">
    <subcellularLocation>
        <location evidence="1">Cell membrane</location>
        <topology evidence="1">Multi-pass membrane protein</topology>
    </subcellularLocation>
</comment>
<feature type="region of interest" description="Disordered" evidence="6">
    <location>
        <begin position="616"/>
        <end position="648"/>
    </location>
</feature>
<dbReference type="GO" id="GO:0015658">
    <property type="term" value="F:branched-chain amino acid transmembrane transporter activity"/>
    <property type="evidence" value="ECO:0007669"/>
    <property type="project" value="InterPro"/>
</dbReference>
<keyword evidence="2" id="KW-1003">Cell membrane</keyword>
<keyword evidence="4 7" id="KW-1133">Transmembrane helix</keyword>
<feature type="transmembrane region" description="Helical" evidence="7">
    <location>
        <begin position="179"/>
        <end position="206"/>
    </location>
</feature>
<feature type="transmembrane region" description="Helical" evidence="7">
    <location>
        <begin position="58"/>
        <end position="80"/>
    </location>
</feature>
<dbReference type="CDD" id="cd06582">
    <property type="entry name" value="TM_PBP1_LivH_like"/>
    <property type="match status" value="1"/>
</dbReference>
<evidence type="ECO:0000313" key="8">
    <source>
        <dbReference type="EMBL" id="UOE21239.1"/>
    </source>
</evidence>
<keyword evidence="9" id="KW-1185">Reference proteome</keyword>
<evidence type="ECO:0000256" key="2">
    <source>
        <dbReference type="ARBA" id="ARBA00022475"/>
    </source>
</evidence>
<sequence>MSVLQFALLGLGLGGAYALLALGLVTIYRGTGVLNFAQGAVAMICAYVFFALRDDLGWHTVPAVLLTLAFSVLLGVAFYLLVMRQLRNSPMLARIIATLALLLLLQGLAILLFDVQTKTPAPVVPAAPVTVLGVPIPADRLVLAAVAVVLAVALALISRRTRIGLAIRAISDSEKGASLSGLSPVLIGALTWAMGFALAAVAGVMLSPVAGLDSQVLTLLVVPVFAAALIARFTSFGVAVAAGLGLGMVESALQLVTGAEGAWYTWLWTGPGRSQAIPALVVILAMIFSGRLLPARGEVVRGRLPVSLPPRYRVIGPLLALAVGLVFIHTVSSSWLAAGVVTLAGVLIALSVVVVTGLVGQVSLAQVAFAGIGGMMTALFANAGLPFPLVLLLSGAVATLVGLLVGLPSLRVRGPSLALVTLSAAYICQVAVFSDGRLLGGDGGYNRVPAASLFGRELSSTAFAVVALVIVVATASLVAALRASTFGRRALAVRENEAAAAAAGINLKQFKLAAFALSAFIAGLGGSLLSYQANVFAYERFTVFESLHVIAMAAIGGIGMVSGAIFAGLGASGGLFSQLLATWEADAYQLIIAGGALLIAIQVHPDGLASTAHAIRTHRRRRATPAPAPTSPDDTDRSTSTDQPVPAK</sequence>
<evidence type="ECO:0000256" key="5">
    <source>
        <dbReference type="ARBA" id="ARBA00023136"/>
    </source>
</evidence>
<dbReference type="EMBL" id="CP063196">
    <property type="protein sequence ID" value="UOE21239.1"/>
    <property type="molecule type" value="Genomic_DNA"/>
</dbReference>
<evidence type="ECO:0000256" key="3">
    <source>
        <dbReference type="ARBA" id="ARBA00022692"/>
    </source>
</evidence>